<name>C5BVD0_BEUC1</name>
<dbReference type="RefSeq" id="WP_015882757.1">
    <property type="nucleotide sequence ID" value="NC_012669.1"/>
</dbReference>
<evidence type="ECO:0000259" key="3">
    <source>
        <dbReference type="Pfam" id="PF00107"/>
    </source>
</evidence>
<dbReference type="InterPro" id="IPR036291">
    <property type="entry name" value="NAD(P)-bd_dom_sf"/>
</dbReference>
<evidence type="ECO:0000256" key="1">
    <source>
        <dbReference type="ARBA" id="ARBA00001947"/>
    </source>
</evidence>
<organism evidence="5 6">
    <name type="scientific">Beutenbergia cavernae (strain ATCC BAA-8 / DSM 12333 / CCUG 43141 / JCM 11478 / NBRC 16432 / NCIMB 13614 / HKI 0122)</name>
    <dbReference type="NCBI Taxonomy" id="471853"/>
    <lineage>
        <taxon>Bacteria</taxon>
        <taxon>Bacillati</taxon>
        <taxon>Actinomycetota</taxon>
        <taxon>Actinomycetes</taxon>
        <taxon>Micrococcales</taxon>
        <taxon>Beutenbergiaceae</taxon>
        <taxon>Beutenbergia</taxon>
    </lineage>
</organism>
<dbReference type="InterPro" id="IPR013149">
    <property type="entry name" value="ADH-like_C"/>
</dbReference>
<dbReference type="InterPro" id="IPR013154">
    <property type="entry name" value="ADH-like_N"/>
</dbReference>
<feature type="domain" description="Alcohol dehydrogenase-like N-terminal" evidence="4">
    <location>
        <begin position="26"/>
        <end position="129"/>
    </location>
</feature>
<dbReference type="Gene3D" id="3.90.180.10">
    <property type="entry name" value="Medium-chain alcohol dehydrogenases, catalytic domain"/>
    <property type="match status" value="1"/>
</dbReference>
<dbReference type="PANTHER" id="PTHR43401">
    <property type="entry name" value="L-THREONINE 3-DEHYDROGENASE"/>
    <property type="match status" value="1"/>
</dbReference>
<evidence type="ECO:0000313" key="6">
    <source>
        <dbReference type="Proteomes" id="UP000007962"/>
    </source>
</evidence>
<dbReference type="GO" id="GO:0016491">
    <property type="term" value="F:oxidoreductase activity"/>
    <property type="evidence" value="ECO:0007669"/>
    <property type="project" value="UniProtKB-KW"/>
</dbReference>
<dbReference type="AlphaFoldDB" id="C5BVD0"/>
<sequence length="336" mass="35247">MTISEAPRLVGDERIDVVPISYPDPGAGQLLLRVRANALCGSDRGAWAHGADVVPGHELAGEVVAAGPETRTSVGTRGVVYLMVFCGRCRNCRRGMTNLCLDKQGDVGFNRDGGLGPFVLVEERVFFAVDDDVPFALATMLLDVMGTSGHALDRAERLLPDVGSIHVVGAGPVGLGTLVMARIRYGDDVPIAVSDVSPERLGLAASLGATVAVAPHEVGSLEPVDLAVDSSGRTEARAAALAGLRKPGVLVCVGHGQELHLDVSRDLIATERAVIGSEYFPYGDLERNLELLRDHRDAVARVITHTFDVAELAGAFTTFLGGGSGKVVVTQDGVAR</sequence>
<dbReference type="Pfam" id="PF08240">
    <property type="entry name" value="ADH_N"/>
    <property type="match status" value="1"/>
</dbReference>
<dbReference type="STRING" id="471853.Bcav_2266"/>
<dbReference type="EMBL" id="CP001618">
    <property type="protein sequence ID" value="ACQ80517.1"/>
    <property type="molecule type" value="Genomic_DNA"/>
</dbReference>
<dbReference type="OrthoDB" id="9797931at2"/>
<dbReference type="SUPFAM" id="SSF50129">
    <property type="entry name" value="GroES-like"/>
    <property type="match status" value="1"/>
</dbReference>
<proteinExistence type="predicted"/>
<keyword evidence="6" id="KW-1185">Reference proteome</keyword>
<accession>C5BVD0</accession>
<keyword evidence="2" id="KW-0560">Oxidoreductase</keyword>
<dbReference type="Proteomes" id="UP000007962">
    <property type="component" value="Chromosome"/>
</dbReference>
<dbReference type="CDD" id="cd08239">
    <property type="entry name" value="THR_DH_like"/>
    <property type="match status" value="1"/>
</dbReference>
<gene>
    <name evidence="5" type="ordered locus">Bcav_2266</name>
</gene>
<reference evidence="5 6" key="1">
    <citation type="journal article" date="2009" name="Stand. Genomic Sci.">
        <title>Complete genome sequence of Beutenbergia cavernae type strain (HKI 0122).</title>
        <authorList>
            <person name="Land M."/>
            <person name="Pukall R."/>
            <person name="Abt B."/>
            <person name="Goker M."/>
            <person name="Rohde M."/>
            <person name="Glavina Del Rio T."/>
            <person name="Tice H."/>
            <person name="Copeland A."/>
            <person name="Cheng J.F."/>
            <person name="Lucas S."/>
            <person name="Chen F."/>
            <person name="Nolan M."/>
            <person name="Bruce D."/>
            <person name="Goodwin L."/>
            <person name="Pitluck S."/>
            <person name="Ivanova N."/>
            <person name="Mavromatis K."/>
            <person name="Ovchinnikova G."/>
            <person name="Pati A."/>
            <person name="Chen A."/>
            <person name="Palaniappan K."/>
            <person name="Hauser L."/>
            <person name="Chang Y.J."/>
            <person name="Jefferies C.C."/>
            <person name="Saunders E."/>
            <person name="Brettin T."/>
            <person name="Detter J.C."/>
            <person name="Han C."/>
            <person name="Chain P."/>
            <person name="Bristow J."/>
            <person name="Eisen J.A."/>
            <person name="Markowitz V."/>
            <person name="Hugenholtz P."/>
            <person name="Kyrpides N.C."/>
            <person name="Klenk H.P."/>
            <person name="Lapidus A."/>
        </authorList>
    </citation>
    <scope>NUCLEOTIDE SEQUENCE [LARGE SCALE GENOMIC DNA]</scope>
    <source>
        <strain evidence="6">ATCC BAA-8 / DSM 12333 / NBRC 16432</strain>
    </source>
</reference>
<dbReference type="HOGENOM" id="CLU_026673_11_0_11"/>
<comment type="cofactor">
    <cofactor evidence="1">
        <name>Zn(2+)</name>
        <dbReference type="ChEBI" id="CHEBI:29105"/>
    </cofactor>
</comment>
<dbReference type="InterPro" id="IPR050129">
    <property type="entry name" value="Zn_alcohol_dh"/>
</dbReference>
<dbReference type="SUPFAM" id="SSF51735">
    <property type="entry name" value="NAD(P)-binding Rossmann-fold domains"/>
    <property type="match status" value="1"/>
</dbReference>
<dbReference type="PANTHER" id="PTHR43401:SF2">
    <property type="entry name" value="L-THREONINE 3-DEHYDROGENASE"/>
    <property type="match status" value="1"/>
</dbReference>
<protein>
    <submittedName>
        <fullName evidence="5">Alcohol dehydrogenase GroES domain protein</fullName>
    </submittedName>
</protein>
<evidence type="ECO:0000256" key="2">
    <source>
        <dbReference type="ARBA" id="ARBA00023002"/>
    </source>
</evidence>
<evidence type="ECO:0000259" key="4">
    <source>
        <dbReference type="Pfam" id="PF08240"/>
    </source>
</evidence>
<dbReference type="eggNOG" id="COG1063">
    <property type="taxonomic scope" value="Bacteria"/>
</dbReference>
<dbReference type="InterPro" id="IPR011032">
    <property type="entry name" value="GroES-like_sf"/>
</dbReference>
<dbReference type="Gene3D" id="3.40.50.720">
    <property type="entry name" value="NAD(P)-binding Rossmann-like Domain"/>
    <property type="match status" value="1"/>
</dbReference>
<feature type="domain" description="Alcohol dehydrogenase-like C-terminal" evidence="3">
    <location>
        <begin position="172"/>
        <end position="291"/>
    </location>
</feature>
<evidence type="ECO:0000313" key="5">
    <source>
        <dbReference type="EMBL" id="ACQ80517.1"/>
    </source>
</evidence>
<dbReference type="Pfam" id="PF00107">
    <property type="entry name" value="ADH_zinc_N"/>
    <property type="match status" value="1"/>
</dbReference>
<dbReference type="KEGG" id="bcv:Bcav_2266"/>